<dbReference type="Gene3D" id="3.30.420.10">
    <property type="entry name" value="Ribonuclease H-like superfamily/Ribonuclease H"/>
    <property type="match status" value="1"/>
</dbReference>
<dbReference type="EMBL" id="JBFXLS010000129">
    <property type="protein sequence ID" value="KAL2814221.1"/>
    <property type="molecule type" value="Genomic_DNA"/>
</dbReference>
<dbReference type="InterPro" id="IPR048519">
    <property type="entry name" value="Gfd2/YDR514C-like_C"/>
</dbReference>
<feature type="domain" description="Gfd2/YDR514C-like C-terminal" evidence="1">
    <location>
        <begin position="240"/>
        <end position="434"/>
    </location>
</feature>
<keyword evidence="3" id="KW-1185">Reference proteome</keyword>
<dbReference type="PANTHER" id="PTHR28083">
    <property type="entry name" value="GOOD FOR FULL DBP5 ACTIVITY PROTEIN 2"/>
    <property type="match status" value="1"/>
</dbReference>
<dbReference type="SUPFAM" id="SSF53098">
    <property type="entry name" value="Ribonuclease H-like"/>
    <property type="match status" value="1"/>
</dbReference>
<gene>
    <name evidence="2" type="ORF">BDW59DRAFT_154444</name>
</gene>
<dbReference type="InterPro" id="IPR012337">
    <property type="entry name" value="RNaseH-like_sf"/>
</dbReference>
<dbReference type="InterPro" id="IPR036397">
    <property type="entry name" value="RNaseH_sf"/>
</dbReference>
<reference evidence="2 3" key="1">
    <citation type="submission" date="2024-07" db="EMBL/GenBank/DDBJ databases">
        <title>Section-level genome sequencing and comparative genomics of Aspergillus sections Usti and Cavernicolus.</title>
        <authorList>
            <consortium name="Lawrence Berkeley National Laboratory"/>
            <person name="Nybo J.L."/>
            <person name="Vesth T.C."/>
            <person name="Theobald S."/>
            <person name="Frisvad J.C."/>
            <person name="Larsen T.O."/>
            <person name="Kjaerboelling I."/>
            <person name="Rothschild-Mancinelli K."/>
            <person name="Lyhne E.K."/>
            <person name="Kogle M.E."/>
            <person name="Barry K."/>
            <person name="Clum A."/>
            <person name="Na H."/>
            <person name="Ledsgaard L."/>
            <person name="Lin J."/>
            <person name="Lipzen A."/>
            <person name="Kuo A."/>
            <person name="Riley R."/>
            <person name="Mondo S."/>
            <person name="LaButti K."/>
            <person name="Haridas S."/>
            <person name="Pangalinan J."/>
            <person name="Salamov A.A."/>
            <person name="Simmons B.A."/>
            <person name="Magnuson J.K."/>
            <person name="Chen J."/>
            <person name="Drula E."/>
            <person name="Henrissat B."/>
            <person name="Wiebenga A."/>
            <person name="Lubbers R.J."/>
            <person name="Gomes A.C."/>
            <person name="Makela M.R."/>
            <person name="Stajich J."/>
            <person name="Grigoriev I.V."/>
            <person name="Mortensen U.H."/>
            <person name="De vries R.P."/>
            <person name="Baker S.E."/>
            <person name="Andersen M.R."/>
        </authorList>
    </citation>
    <scope>NUCLEOTIDE SEQUENCE [LARGE SCALE GENOMIC DNA]</scope>
    <source>
        <strain evidence="2 3">CBS 600.67</strain>
    </source>
</reference>
<evidence type="ECO:0000313" key="3">
    <source>
        <dbReference type="Proteomes" id="UP001610335"/>
    </source>
</evidence>
<dbReference type="PANTHER" id="PTHR28083:SF1">
    <property type="entry name" value="GOOD FOR FULL DBP5 ACTIVITY PROTEIN 2"/>
    <property type="match status" value="1"/>
</dbReference>
<name>A0ABR4HFH4_9EURO</name>
<protein>
    <recommendedName>
        <fullName evidence="1">Gfd2/YDR514C-like C-terminal domain-containing protein</fullName>
    </recommendedName>
</protein>
<sequence length="447" mass="49538">MGRSALSQQHPGFHTTISEETSCSVWQANSSTKASSGIGLGICKYLHFNSNRSNTLSYYIYTPPCLGGRALVVVPAAQVRGLLRDINAALECSLSLPSNEEKGLMLRFNREGFPQPIFLGRSDNRATKDYLEASIPQTSSFKVSPETTAEQLLAFEKMMEAGITSAKSKSRSKAKKLRLRYQRELEMGDAVRRAQCYLGLRAESADLIECNWDEKAGPEPEPKPLTLGQPAPHPFWTEPVFISIDVEVNERCHTLVTEVGISILDTRDLIGVAPGPQAEAWQSRIQSRHLRVEEYKNHVNQLYVRGCPDKFEFGTSEFIPAETISKTIQDSFSHPSFFFFSEPDKKPRPLVLVGHSLAADIQYLELANVHIVDEATGTSKFADQIDTAASFQIIRGEIEARSLGAVIAELGMTGWNLHNAGNDARYTMQALVAMLVMHSMEQASEPQ</sequence>
<dbReference type="Pfam" id="PF21762">
    <property type="entry name" value="DEDDh_C"/>
    <property type="match status" value="1"/>
</dbReference>
<evidence type="ECO:0000259" key="1">
    <source>
        <dbReference type="Pfam" id="PF21762"/>
    </source>
</evidence>
<proteinExistence type="predicted"/>
<dbReference type="Proteomes" id="UP001610335">
    <property type="component" value="Unassembled WGS sequence"/>
</dbReference>
<dbReference type="InterPro" id="IPR040151">
    <property type="entry name" value="Gfd2/YDR514C-like"/>
</dbReference>
<accession>A0ABR4HFH4</accession>
<comment type="caution">
    <text evidence="2">The sequence shown here is derived from an EMBL/GenBank/DDBJ whole genome shotgun (WGS) entry which is preliminary data.</text>
</comment>
<organism evidence="2 3">
    <name type="scientific">Aspergillus cavernicola</name>
    <dbReference type="NCBI Taxonomy" id="176166"/>
    <lineage>
        <taxon>Eukaryota</taxon>
        <taxon>Fungi</taxon>
        <taxon>Dikarya</taxon>
        <taxon>Ascomycota</taxon>
        <taxon>Pezizomycotina</taxon>
        <taxon>Eurotiomycetes</taxon>
        <taxon>Eurotiomycetidae</taxon>
        <taxon>Eurotiales</taxon>
        <taxon>Aspergillaceae</taxon>
        <taxon>Aspergillus</taxon>
        <taxon>Aspergillus subgen. Nidulantes</taxon>
    </lineage>
</organism>
<evidence type="ECO:0000313" key="2">
    <source>
        <dbReference type="EMBL" id="KAL2814221.1"/>
    </source>
</evidence>